<proteinExistence type="predicted"/>
<name>A0A640KQW7_LEITA</name>
<keyword evidence="3" id="KW-1185">Reference proteome</keyword>
<protein>
    <recommendedName>
        <fullName evidence="4">Phosphatidylethanolamine-binding protein</fullName>
    </recommendedName>
</protein>
<evidence type="ECO:0000313" key="2">
    <source>
        <dbReference type="EMBL" id="GET91515.1"/>
    </source>
</evidence>
<dbReference type="AlphaFoldDB" id="A0A640KQW7"/>
<reference evidence="2" key="1">
    <citation type="submission" date="2019-11" db="EMBL/GenBank/DDBJ databases">
        <title>Leishmania tarentolae CDS.</title>
        <authorList>
            <person name="Goto Y."/>
            <person name="Yamagishi J."/>
        </authorList>
    </citation>
    <scope>NUCLEOTIDE SEQUENCE [LARGE SCALE GENOMIC DNA]</scope>
    <source>
        <strain evidence="2">Parrot Tar II</strain>
    </source>
</reference>
<evidence type="ECO:0000256" key="1">
    <source>
        <dbReference type="SAM" id="MobiDB-lite"/>
    </source>
</evidence>
<evidence type="ECO:0000313" key="3">
    <source>
        <dbReference type="Proteomes" id="UP000419144"/>
    </source>
</evidence>
<dbReference type="EMBL" id="BLBS01000048">
    <property type="protein sequence ID" value="GET91515.1"/>
    <property type="molecule type" value="Genomic_DNA"/>
</dbReference>
<dbReference type="OrthoDB" id="2506647at2759"/>
<dbReference type="CDD" id="cd00866">
    <property type="entry name" value="PEBP_euk"/>
    <property type="match status" value="1"/>
</dbReference>
<accession>A0A640KQW7</accession>
<feature type="compositionally biased region" description="Basic and acidic residues" evidence="1">
    <location>
        <begin position="89"/>
        <end position="108"/>
    </location>
</feature>
<dbReference type="InterPro" id="IPR035810">
    <property type="entry name" value="PEBP_euk"/>
</dbReference>
<evidence type="ECO:0008006" key="4">
    <source>
        <dbReference type="Google" id="ProtNLM"/>
    </source>
</evidence>
<feature type="region of interest" description="Disordered" evidence="1">
    <location>
        <begin position="80"/>
        <end position="108"/>
    </location>
</feature>
<dbReference type="Proteomes" id="UP000419144">
    <property type="component" value="Unassembled WGS sequence"/>
</dbReference>
<organism evidence="2 3">
    <name type="scientific">Leishmania tarentolae</name>
    <name type="common">Sauroleishmania tarentolae</name>
    <dbReference type="NCBI Taxonomy" id="5689"/>
    <lineage>
        <taxon>Eukaryota</taxon>
        <taxon>Discoba</taxon>
        <taxon>Euglenozoa</taxon>
        <taxon>Kinetoplastea</taxon>
        <taxon>Metakinetoplastina</taxon>
        <taxon>Trypanosomatida</taxon>
        <taxon>Trypanosomatidae</taxon>
        <taxon>Leishmaniinae</taxon>
        <taxon>Leishmania</taxon>
        <taxon>lizard Leishmania</taxon>
    </lineage>
</organism>
<dbReference type="InterPro" id="IPR036610">
    <property type="entry name" value="PEBP-like_sf"/>
</dbReference>
<sequence length="565" mass="63968">MESVDPQGCLCSTHLPSSLFRGTVTVTILTLLADSSRQASFTAEEAASEAKDMRQFLWSPAAASLSRRALQCTAESYHMPGWKTQSSTKDARSREQREKDRRARQIEKLPRPEALHDFQYPYEKTILSDSMFQYPVYETELDTPHLFHLTPPPDFFIYWNATDFERTAYPPVPEEDHRMLLPSSQSPRWIEHRARLLRYLRKHEIMPHYVPHIHANVNLSVVFPGQYNTRARLTDENGDKILPPPPSTKMTPRNFWFTAHCGNYIELTDLQQPPSVFFFEEAPGSETSSSTAGETEGAADRQMSPVAVNYYTFVMLSPDYPYRVPLSQDRLRADRGFFLNYMVANLPAPQAVSTVNDAVVDTEGLQSKGDVVVPYVAPLPTEDAGTTRHLCLLFKQTSHVPHVRPMTAAEEQRYFCLAQRSNYQLHSALKKQTSPRVLPSASAACLASLHAVEGVIPADPCAVTFFTTKWDIQVQEYYEKIGLPEPAAPVDEEIEALLEFHAMRPERLRVRARHRPDGSVNMGDDPHFWAQALPTRTMDGSMQRGTGWSRRTMMGANGVPVVYPH</sequence>
<gene>
    <name evidence="2" type="ORF">LtaPh_3218800</name>
</gene>
<dbReference type="SUPFAM" id="SSF49777">
    <property type="entry name" value="PEBP-like"/>
    <property type="match status" value="1"/>
</dbReference>
<dbReference type="Gene3D" id="3.90.280.10">
    <property type="entry name" value="PEBP-like"/>
    <property type="match status" value="1"/>
</dbReference>
<dbReference type="VEuPathDB" id="TriTrypDB:LtaPh_3218800"/>
<comment type="caution">
    <text evidence="2">The sequence shown here is derived from an EMBL/GenBank/DDBJ whole genome shotgun (WGS) entry which is preliminary data.</text>
</comment>